<evidence type="ECO:0000313" key="6">
    <source>
        <dbReference type="EMBL" id="SLN24715.1"/>
    </source>
</evidence>
<protein>
    <submittedName>
        <fullName evidence="6">Low specificity L-threonine aldolase</fullName>
        <ecNumber evidence="6">4.1.2.48</ecNumber>
    </submittedName>
</protein>
<dbReference type="RefSeq" id="WP_085877671.1">
    <property type="nucleotide sequence ID" value="NZ_FWFZ01000002.1"/>
</dbReference>
<organism evidence="6 7">
    <name type="scientific">Roseisalinus antarcticus</name>
    <dbReference type="NCBI Taxonomy" id="254357"/>
    <lineage>
        <taxon>Bacteria</taxon>
        <taxon>Pseudomonadati</taxon>
        <taxon>Pseudomonadota</taxon>
        <taxon>Alphaproteobacteria</taxon>
        <taxon>Rhodobacterales</taxon>
        <taxon>Roseobacteraceae</taxon>
        <taxon>Roseisalinus</taxon>
    </lineage>
</organism>
<dbReference type="PANTHER" id="PTHR48097">
    <property type="entry name" value="L-THREONINE ALDOLASE-RELATED"/>
    <property type="match status" value="1"/>
</dbReference>
<dbReference type="InterPro" id="IPR015421">
    <property type="entry name" value="PyrdxlP-dep_Trfase_major"/>
</dbReference>
<feature type="domain" description="Aromatic amino acid beta-eliminating lyase/threonine aldolase" evidence="5">
    <location>
        <begin position="3"/>
        <end position="293"/>
    </location>
</feature>
<dbReference type="InterPro" id="IPR015422">
    <property type="entry name" value="PyrdxlP-dep_Trfase_small"/>
</dbReference>
<dbReference type="SUPFAM" id="SSF53383">
    <property type="entry name" value="PLP-dependent transferases"/>
    <property type="match status" value="1"/>
</dbReference>
<dbReference type="Pfam" id="PF01212">
    <property type="entry name" value="Beta_elim_lyase"/>
    <property type="match status" value="1"/>
</dbReference>
<evidence type="ECO:0000256" key="1">
    <source>
        <dbReference type="ARBA" id="ARBA00001933"/>
    </source>
</evidence>
<dbReference type="PANTHER" id="PTHR48097:SF5">
    <property type="entry name" value="LOW SPECIFICITY L-THREONINE ALDOLASE"/>
    <property type="match status" value="1"/>
</dbReference>
<evidence type="ECO:0000256" key="3">
    <source>
        <dbReference type="ARBA" id="ARBA00011881"/>
    </source>
</evidence>
<evidence type="ECO:0000256" key="4">
    <source>
        <dbReference type="ARBA" id="ARBA00022898"/>
    </source>
</evidence>
<name>A0A1Y5RTL7_9RHOB</name>
<comment type="cofactor">
    <cofactor evidence="1">
        <name>pyridoxal 5'-phosphate</name>
        <dbReference type="ChEBI" id="CHEBI:597326"/>
    </cofactor>
</comment>
<dbReference type="GO" id="GO:0006520">
    <property type="term" value="P:amino acid metabolic process"/>
    <property type="evidence" value="ECO:0007669"/>
    <property type="project" value="InterPro"/>
</dbReference>
<dbReference type="OrthoDB" id="9774495at2"/>
<keyword evidence="7" id="KW-1185">Reference proteome</keyword>
<dbReference type="InterPro" id="IPR001597">
    <property type="entry name" value="ArAA_b-elim_lyase/Thr_aldolase"/>
</dbReference>
<reference evidence="6 7" key="1">
    <citation type="submission" date="2017-03" db="EMBL/GenBank/DDBJ databases">
        <authorList>
            <person name="Afonso C.L."/>
            <person name="Miller P.J."/>
            <person name="Scott M.A."/>
            <person name="Spackman E."/>
            <person name="Goraichik I."/>
            <person name="Dimitrov K.M."/>
            <person name="Suarez D.L."/>
            <person name="Swayne D.E."/>
        </authorList>
    </citation>
    <scope>NUCLEOTIDE SEQUENCE [LARGE SCALE GENOMIC DNA]</scope>
    <source>
        <strain evidence="6 7">CECT 7023</strain>
    </source>
</reference>
<keyword evidence="6" id="KW-0456">Lyase</keyword>
<comment type="similarity">
    <text evidence="2">Belongs to the threonine aldolase family.</text>
</comment>
<evidence type="ECO:0000259" key="5">
    <source>
        <dbReference type="Pfam" id="PF01212"/>
    </source>
</evidence>
<evidence type="ECO:0000256" key="2">
    <source>
        <dbReference type="ARBA" id="ARBA00006966"/>
    </source>
</evidence>
<sequence length="356" mass="37690">MFFASDNSGPAHPAIMQAMVDANEGYLMGYGQDDLTHAVQARIRQIFEAPRAAVHLVSTGTAANALLLATLSHPWETIFCTPESHISEDECNAVEAMSGGASLSHVRSVGAKMTAETLADALETRGGGVHSPQRGPVSLTSVTELGTVYSPAEIAGITEVAGAYGLRTHLDGARFANALSVLGCTPAEMTWKAGIDAVSFGGTKNGCLAAEACIQFDPEDSWQLELRRKRAGHLFSKHRTLSAQMQGYLADDLWLELAGHANRACARLVDGIRAAGLGDSFVAEPQANMIFVRWPRRLHAALKAAGATYYITEGSLEGADPDALLTGRFVCDWSMTDTAVDTFISHLTQAVASGAA</sequence>
<dbReference type="GO" id="GO:0016829">
    <property type="term" value="F:lyase activity"/>
    <property type="evidence" value="ECO:0007669"/>
    <property type="project" value="UniProtKB-KW"/>
</dbReference>
<comment type="subunit">
    <text evidence="3">Homotetramer.</text>
</comment>
<evidence type="ECO:0000313" key="7">
    <source>
        <dbReference type="Proteomes" id="UP000193900"/>
    </source>
</evidence>
<accession>A0A1Y5RTL7</accession>
<dbReference type="Gene3D" id="3.40.640.10">
    <property type="entry name" value="Type I PLP-dependent aspartate aminotransferase-like (Major domain)"/>
    <property type="match status" value="1"/>
</dbReference>
<dbReference type="EC" id="4.1.2.48" evidence="6"/>
<dbReference type="Gene3D" id="3.90.1150.10">
    <property type="entry name" value="Aspartate Aminotransferase, domain 1"/>
    <property type="match status" value="1"/>
</dbReference>
<dbReference type="InterPro" id="IPR015424">
    <property type="entry name" value="PyrdxlP-dep_Trfase"/>
</dbReference>
<proteinExistence type="inferred from homology"/>
<dbReference type="Proteomes" id="UP000193900">
    <property type="component" value="Unassembled WGS sequence"/>
</dbReference>
<dbReference type="EMBL" id="FWFZ01000002">
    <property type="protein sequence ID" value="SLN24715.1"/>
    <property type="molecule type" value="Genomic_DNA"/>
</dbReference>
<dbReference type="AlphaFoldDB" id="A0A1Y5RTL7"/>
<gene>
    <name evidence="6" type="primary">ltaE</name>
    <name evidence="6" type="ORF">ROA7023_00771</name>
</gene>
<keyword evidence="4" id="KW-0663">Pyridoxal phosphate</keyword>